<dbReference type="Pfam" id="PF08593">
    <property type="entry name" value="Mug135_C"/>
    <property type="match status" value="1"/>
</dbReference>
<proteinExistence type="inferred from homology"/>
<dbReference type="EMBL" id="JASNQZ010000008">
    <property type="protein sequence ID" value="KAL0953303.1"/>
    <property type="molecule type" value="Genomic_DNA"/>
</dbReference>
<sequence>MSPVPLPPAMPDYIVSMPPGPSEPPSCSDVLQAAQYVERLSNANGFSNVAPGDHAAAHVYLHNIVHAKAMADDRGWFKTSLREELRHSLAEMMHPRGSNGSAHPKEAIASMRTAVIEQRLDAFDHRLSAVEKQLSEIGRISAISHNRSSTPDALVIVPFVDGSSPLEKPHQLPALTSRAIAKALSLEQSHQYFRGYFPDEPIPGDLQSVQQRTLAAVGCPSSD</sequence>
<protein>
    <recommendedName>
        <fullName evidence="2">Mug135-like C-terminal domain-containing protein</fullName>
    </recommendedName>
</protein>
<keyword evidence="4" id="KW-1185">Reference proteome</keyword>
<reference evidence="4" key="1">
    <citation type="submission" date="2024-06" db="EMBL/GenBank/DDBJ databases">
        <title>Multi-omics analyses provide insights into the biosynthesis of the anticancer antibiotic pleurotin in Hohenbuehelia grisea.</title>
        <authorList>
            <person name="Weaver J.A."/>
            <person name="Alberti F."/>
        </authorList>
    </citation>
    <scope>NUCLEOTIDE SEQUENCE [LARGE SCALE GENOMIC DNA]</scope>
    <source>
        <strain evidence="4">T-177</strain>
    </source>
</reference>
<organism evidence="3 4">
    <name type="scientific">Hohenbuehelia grisea</name>
    <dbReference type="NCBI Taxonomy" id="104357"/>
    <lineage>
        <taxon>Eukaryota</taxon>
        <taxon>Fungi</taxon>
        <taxon>Dikarya</taxon>
        <taxon>Basidiomycota</taxon>
        <taxon>Agaricomycotina</taxon>
        <taxon>Agaricomycetes</taxon>
        <taxon>Agaricomycetidae</taxon>
        <taxon>Agaricales</taxon>
        <taxon>Pleurotineae</taxon>
        <taxon>Pleurotaceae</taxon>
        <taxon>Hohenbuehelia</taxon>
    </lineage>
</organism>
<evidence type="ECO:0000256" key="1">
    <source>
        <dbReference type="ARBA" id="ARBA00005788"/>
    </source>
</evidence>
<name>A0ABR3JD16_9AGAR</name>
<comment type="caution">
    <text evidence="3">The sequence shown here is derived from an EMBL/GenBank/DDBJ whole genome shotgun (WGS) entry which is preliminary data.</text>
</comment>
<feature type="domain" description="Mug135-like C-terminal" evidence="2">
    <location>
        <begin position="147"/>
        <end position="219"/>
    </location>
</feature>
<evidence type="ECO:0000259" key="2">
    <source>
        <dbReference type="Pfam" id="PF08593"/>
    </source>
</evidence>
<comment type="similarity">
    <text evidence="1">Belongs to the UPF0612 family.</text>
</comment>
<evidence type="ECO:0000313" key="3">
    <source>
        <dbReference type="EMBL" id="KAL0953303.1"/>
    </source>
</evidence>
<gene>
    <name evidence="3" type="ORF">HGRIS_004552</name>
</gene>
<dbReference type="Proteomes" id="UP001556367">
    <property type="component" value="Unassembled WGS sequence"/>
</dbReference>
<accession>A0ABR3JD16</accession>
<evidence type="ECO:0000313" key="4">
    <source>
        <dbReference type="Proteomes" id="UP001556367"/>
    </source>
</evidence>
<dbReference type="InterPro" id="IPR013902">
    <property type="entry name" value="Mug135-like_C"/>
</dbReference>